<sequence>PRATSFSTQSYHSPSSAVSSNIARSGTPLYLSTSFPEYWSYPLAPGPLNDRTAEGLFFRGLLDFPPLHLPFNREYVAPLAGERKCWIVASTGPFFLFQ</sequence>
<evidence type="ECO:0000313" key="3">
    <source>
        <dbReference type="Proteomes" id="UP001295794"/>
    </source>
</evidence>
<feature type="region of interest" description="Disordered" evidence="1">
    <location>
        <begin position="1"/>
        <end position="22"/>
    </location>
</feature>
<accession>A0AAD2GV13</accession>
<evidence type="ECO:0000313" key="2">
    <source>
        <dbReference type="EMBL" id="CAK5262998.1"/>
    </source>
</evidence>
<keyword evidence="3" id="KW-1185">Reference proteome</keyword>
<evidence type="ECO:0000256" key="1">
    <source>
        <dbReference type="SAM" id="MobiDB-lite"/>
    </source>
</evidence>
<feature type="non-terminal residue" evidence="2">
    <location>
        <position position="1"/>
    </location>
</feature>
<name>A0AAD2GV13_9AGAR</name>
<gene>
    <name evidence="2" type="ORF">MYCIT1_LOCUS2143</name>
</gene>
<reference evidence="2" key="1">
    <citation type="submission" date="2023-11" db="EMBL/GenBank/DDBJ databases">
        <authorList>
            <person name="De Vega J J."/>
            <person name="De Vega J J."/>
        </authorList>
    </citation>
    <scope>NUCLEOTIDE SEQUENCE</scope>
</reference>
<comment type="caution">
    <text evidence="2">The sequence shown here is derived from an EMBL/GenBank/DDBJ whole genome shotgun (WGS) entry which is preliminary data.</text>
</comment>
<protein>
    <submittedName>
        <fullName evidence="2">Uncharacterized protein</fullName>
    </submittedName>
</protein>
<dbReference type="AlphaFoldDB" id="A0AAD2GV13"/>
<dbReference type="Proteomes" id="UP001295794">
    <property type="component" value="Unassembled WGS sequence"/>
</dbReference>
<proteinExistence type="predicted"/>
<dbReference type="EMBL" id="CAVNYO010000031">
    <property type="protein sequence ID" value="CAK5262998.1"/>
    <property type="molecule type" value="Genomic_DNA"/>
</dbReference>
<organism evidence="2 3">
    <name type="scientific">Mycena citricolor</name>
    <dbReference type="NCBI Taxonomy" id="2018698"/>
    <lineage>
        <taxon>Eukaryota</taxon>
        <taxon>Fungi</taxon>
        <taxon>Dikarya</taxon>
        <taxon>Basidiomycota</taxon>
        <taxon>Agaricomycotina</taxon>
        <taxon>Agaricomycetes</taxon>
        <taxon>Agaricomycetidae</taxon>
        <taxon>Agaricales</taxon>
        <taxon>Marasmiineae</taxon>
        <taxon>Mycenaceae</taxon>
        <taxon>Mycena</taxon>
    </lineage>
</organism>